<evidence type="ECO:0000256" key="6">
    <source>
        <dbReference type="ARBA" id="ARBA00022679"/>
    </source>
</evidence>
<name>A0A8S3S0K7_MYTED</name>
<evidence type="ECO:0000256" key="12">
    <source>
        <dbReference type="ARBA" id="ARBA00093608"/>
    </source>
</evidence>
<keyword evidence="9 13" id="KW-1133">Transmembrane helix</keyword>
<sequence>MFRDSLFGGIRRPSFDMATLLFSDLNSIVNVVSLILSSENILISKLRKKLLNFVTFVETNCKSHEMSFHETIGIKTVLVIGTVLRVCLLLYGDWQDRTQIVKYTDVDYYVFTDAAEFITKGQSPYLRPTYRYTPLLAWLLQPNITLTPLFGKIIFIFCDIITGYLIYLLCISQKVQEKVAVICSCLWLLNPVPATVSSRGNAESIMAVLVLLSLKLVQENKVVLAAVIYATSVHVKIYPAVYALQIYLYLKPESFKVGSGNSVSKLTDDLWPNKRKCIFVCVAGGTFLALTGTFYYWYGWDFLHETYLYHLTRRDIRHNFSVYFYMLYLTMVTEHTLVIGLLSFIPQLILMVTFSIKYRQETALCWFLNTFVFVTFNKVCTSQYFLWYLSILPVVIPKLYMSYSKATTAAICWISSQGLWLLFAYYLEFEGQPTFLYIWIAGVLFFLVNIWIMAIIIESYKPNHISHVKKIK</sequence>
<evidence type="ECO:0000256" key="1">
    <source>
        <dbReference type="ARBA" id="ARBA00004477"/>
    </source>
</evidence>
<comment type="pathway">
    <text evidence="2 13">Glycolipid biosynthesis; glycosylphosphatidylinositol-anchor biosynthesis.</text>
</comment>
<feature type="transmembrane region" description="Helical" evidence="13">
    <location>
        <begin position="322"/>
        <end position="350"/>
    </location>
</feature>
<dbReference type="GO" id="GO:0051751">
    <property type="term" value="F:alpha-1,4-mannosyltransferase activity"/>
    <property type="evidence" value="ECO:0007669"/>
    <property type="project" value="InterPro"/>
</dbReference>
<comment type="subcellular location">
    <subcellularLocation>
        <location evidence="1 13">Endoplasmic reticulum membrane</location>
        <topology evidence="1 13">Multi-pass membrane protein</topology>
    </subcellularLocation>
</comment>
<comment type="function">
    <text evidence="11 13">Catalytic subunit of the glycosylphosphatidylinositol-mannosyltransferase I complex which catalyzes the transfer of the first mannose, via an alpha-1,4 bond from a dolichol-phosphate-mannose (Dol-P-Man) to the glucosaminyl acyl phosphatidylinositol (GlcN-(acyl)PI) intermediate to generate alpha-D-Man-(1-&gt;4)-alpha-D-GlcN-(1-&gt;6)-(1-radyl,2-acyl-sn-glycero-3-phospho)-2-acyl-inositol and participates in the sixth step of the glycosylphosphatidylinositol-anchor biosynthesis.</text>
</comment>
<gene>
    <name evidence="14" type="ORF">MEDL_26102</name>
</gene>
<evidence type="ECO:0000256" key="10">
    <source>
        <dbReference type="ARBA" id="ARBA00023136"/>
    </source>
</evidence>
<accession>A0A8S3S0K7</accession>
<comment type="similarity">
    <text evidence="3 13">Belongs to the PIGM family.</text>
</comment>
<dbReference type="InterPro" id="IPR007704">
    <property type="entry name" value="PIG-M"/>
</dbReference>
<keyword evidence="7 13" id="KW-0812">Transmembrane</keyword>
<evidence type="ECO:0000256" key="9">
    <source>
        <dbReference type="ARBA" id="ARBA00022989"/>
    </source>
</evidence>
<evidence type="ECO:0000256" key="11">
    <source>
        <dbReference type="ARBA" id="ARBA00093408"/>
    </source>
</evidence>
<dbReference type="AlphaFoldDB" id="A0A8S3S0K7"/>
<evidence type="ECO:0000256" key="4">
    <source>
        <dbReference type="ARBA" id="ARBA00022502"/>
    </source>
</evidence>
<dbReference type="Proteomes" id="UP000683360">
    <property type="component" value="Unassembled WGS sequence"/>
</dbReference>
<keyword evidence="8 13" id="KW-0256">Endoplasmic reticulum</keyword>
<dbReference type="GO" id="GO:0005789">
    <property type="term" value="C:endoplasmic reticulum membrane"/>
    <property type="evidence" value="ECO:0007669"/>
    <property type="project" value="UniProtKB-SubCell"/>
</dbReference>
<proteinExistence type="inferred from homology"/>
<feature type="transmembrane region" description="Helical" evidence="13">
    <location>
        <begin position="149"/>
        <end position="170"/>
    </location>
</feature>
<keyword evidence="4 13" id="KW-0337">GPI-anchor biosynthesis</keyword>
<keyword evidence="6 13" id="KW-0808">Transferase</keyword>
<organism evidence="14 15">
    <name type="scientific">Mytilus edulis</name>
    <name type="common">Blue mussel</name>
    <dbReference type="NCBI Taxonomy" id="6550"/>
    <lineage>
        <taxon>Eukaryota</taxon>
        <taxon>Metazoa</taxon>
        <taxon>Spiralia</taxon>
        <taxon>Lophotrochozoa</taxon>
        <taxon>Mollusca</taxon>
        <taxon>Bivalvia</taxon>
        <taxon>Autobranchia</taxon>
        <taxon>Pteriomorphia</taxon>
        <taxon>Mytilida</taxon>
        <taxon>Mytiloidea</taxon>
        <taxon>Mytilidae</taxon>
        <taxon>Mytilinae</taxon>
        <taxon>Mytilus</taxon>
    </lineage>
</organism>
<keyword evidence="10 13" id="KW-0472">Membrane</keyword>
<dbReference type="PANTHER" id="PTHR12886:SF0">
    <property type="entry name" value="GPI MANNOSYLTRANSFERASE 1"/>
    <property type="match status" value="1"/>
</dbReference>
<dbReference type="GO" id="GO:1990529">
    <property type="term" value="C:glycosylphosphatidylinositol-mannosyltransferase I complex"/>
    <property type="evidence" value="ECO:0007669"/>
    <property type="project" value="TreeGrafter"/>
</dbReference>
<evidence type="ECO:0000256" key="5">
    <source>
        <dbReference type="ARBA" id="ARBA00022676"/>
    </source>
</evidence>
<dbReference type="GO" id="GO:0006506">
    <property type="term" value="P:GPI anchor biosynthetic process"/>
    <property type="evidence" value="ECO:0007669"/>
    <property type="project" value="UniProtKB-KW"/>
</dbReference>
<evidence type="ECO:0000256" key="3">
    <source>
        <dbReference type="ARBA" id="ARBA00011071"/>
    </source>
</evidence>
<evidence type="ECO:0000256" key="7">
    <source>
        <dbReference type="ARBA" id="ARBA00022692"/>
    </source>
</evidence>
<evidence type="ECO:0000256" key="13">
    <source>
        <dbReference type="RuleBase" id="RU365064"/>
    </source>
</evidence>
<dbReference type="EC" id="2.4.1.-" evidence="13"/>
<comment type="caution">
    <text evidence="13">Lacks conserved residue(s) required for the propagation of feature annotation.</text>
</comment>
<dbReference type="Pfam" id="PF05007">
    <property type="entry name" value="Mannosyl_trans"/>
    <property type="match status" value="1"/>
</dbReference>
<comment type="caution">
    <text evidence="14">The sequence shown here is derived from an EMBL/GenBank/DDBJ whole genome shotgun (WGS) entry which is preliminary data.</text>
</comment>
<keyword evidence="5 13" id="KW-0328">Glycosyltransferase</keyword>
<reference evidence="14" key="1">
    <citation type="submission" date="2021-03" db="EMBL/GenBank/DDBJ databases">
        <authorList>
            <person name="Bekaert M."/>
        </authorList>
    </citation>
    <scope>NUCLEOTIDE SEQUENCE</scope>
</reference>
<protein>
    <recommendedName>
        <fullName evidence="12 13">GPI alpha-1,4-mannosyltransferase I, catalytic subunit</fullName>
        <ecNumber evidence="13">2.4.1.-</ecNumber>
    </recommendedName>
    <alternativeName>
        <fullName evidence="13">GPI mannosyltransferase I</fullName>
    </alternativeName>
</protein>
<feature type="transmembrane region" description="Helical" evidence="13">
    <location>
        <begin position="362"/>
        <end position="379"/>
    </location>
</feature>
<evidence type="ECO:0000256" key="2">
    <source>
        <dbReference type="ARBA" id="ARBA00004687"/>
    </source>
</evidence>
<dbReference type="PANTHER" id="PTHR12886">
    <property type="entry name" value="PIG-M MANNOSYLTRANSFERASE"/>
    <property type="match status" value="1"/>
</dbReference>
<dbReference type="GO" id="GO:0004376">
    <property type="term" value="F:GPI mannosyltransferase activity"/>
    <property type="evidence" value="ECO:0007669"/>
    <property type="project" value="InterPro"/>
</dbReference>
<feature type="transmembrane region" description="Helical" evidence="13">
    <location>
        <begin position="277"/>
        <end position="298"/>
    </location>
</feature>
<feature type="transmembrane region" description="Helical" evidence="13">
    <location>
        <begin position="435"/>
        <end position="457"/>
    </location>
</feature>
<dbReference type="EMBL" id="CAJPWZ010001290">
    <property type="protein sequence ID" value="CAG2212115.1"/>
    <property type="molecule type" value="Genomic_DNA"/>
</dbReference>
<feature type="transmembrane region" description="Helical" evidence="13">
    <location>
        <begin position="410"/>
        <end position="429"/>
    </location>
</feature>
<evidence type="ECO:0000256" key="8">
    <source>
        <dbReference type="ARBA" id="ARBA00022824"/>
    </source>
</evidence>
<dbReference type="OrthoDB" id="1741594at2759"/>
<keyword evidence="15" id="KW-1185">Reference proteome</keyword>
<evidence type="ECO:0000313" key="15">
    <source>
        <dbReference type="Proteomes" id="UP000683360"/>
    </source>
</evidence>
<evidence type="ECO:0000313" key="14">
    <source>
        <dbReference type="EMBL" id="CAG2212115.1"/>
    </source>
</evidence>